<name>A0A7W6A0D8_9SPHN</name>
<evidence type="ECO:0000259" key="1">
    <source>
        <dbReference type="PROSITE" id="PS51725"/>
    </source>
</evidence>
<dbReference type="PROSITE" id="PS51725">
    <property type="entry name" value="ABM"/>
    <property type="match status" value="1"/>
</dbReference>
<gene>
    <name evidence="2" type="ORF">GGQ88_002224</name>
</gene>
<reference evidence="2 3" key="1">
    <citation type="submission" date="2020-08" db="EMBL/GenBank/DDBJ databases">
        <title>Genomic Encyclopedia of Type Strains, Phase IV (KMG-IV): sequencing the most valuable type-strain genomes for metagenomic binning, comparative biology and taxonomic classification.</title>
        <authorList>
            <person name="Goeker M."/>
        </authorList>
    </citation>
    <scope>NUCLEOTIDE SEQUENCE [LARGE SCALE GENOMIC DNA]</scope>
    <source>
        <strain evidence="2 3">DSM 14552</strain>
    </source>
</reference>
<keyword evidence="3" id="KW-1185">Reference proteome</keyword>
<dbReference type="InterPro" id="IPR050744">
    <property type="entry name" value="AI-2_Isomerase_LsrG"/>
</dbReference>
<evidence type="ECO:0000313" key="3">
    <source>
        <dbReference type="Proteomes" id="UP000562395"/>
    </source>
</evidence>
<dbReference type="PANTHER" id="PTHR33336">
    <property type="entry name" value="QUINOL MONOOXYGENASE YGIN-RELATED"/>
    <property type="match status" value="1"/>
</dbReference>
<feature type="domain" description="ABM" evidence="1">
    <location>
        <begin position="1"/>
        <end position="83"/>
    </location>
</feature>
<keyword evidence="2" id="KW-0503">Monooxygenase</keyword>
<dbReference type="InterPro" id="IPR007138">
    <property type="entry name" value="ABM_dom"/>
</dbReference>
<dbReference type="EMBL" id="JACICY010000004">
    <property type="protein sequence ID" value="MBB3860955.1"/>
    <property type="molecule type" value="Genomic_DNA"/>
</dbReference>
<dbReference type="Pfam" id="PF03992">
    <property type="entry name" value="ABM"/>
    <property type="match status" value="1"/>
</dbReference>
<organism evidence="2 3">
    <name type="scientific">Novosphingobium hassiacum</name>
    <dbReference type="NCBI Taxonomy" id="173676"/>
    <lineage>
        <taxon>Bacteria</taxon>
        <taxon>Pseudomonadati</taxon>
        <taxon>Pseudomonadota</taxon>
        <taxon>Alphaproteobacteria</taxon>
        <taxon>Sphingomonadales</taxon>
        <taxon>Sphingomonadaceae</taxon>
        <taxon>Novosphingobium</taxon>
    </lineage>
</organism>
<comment type="caution">
    <text evidence="2">The sequence shown here is derived from an EMBL/GenBank/DDBJ whole genome shotgun (WGS) entry which is preliminary data.</text>
</comment>
<dbReference type="GO" id="GO:0004497">
    <property type="term" value="F:monooxygenase activity"/>
    <property type="evidence" value="ECO:0007669"/>
    <property type="project" value="UniProtKB-KW"/>
</dbReference>
<proteinExistence type="predicted"/>
<sequence length="110" mass="12290">MEFAPEDVDAYNTGLAELAALTHAEEGCIEYGFARDLLNPNLIQVTECWESKEALELHKQTDHFRNFIANMRPLVQMTFRGYQAQVDQSLIDQSLVGRPSPDLAGSACES</sequence>
<dbReference type="SUPFAM" id="SSF54909">
    <property type="entry name" value="Dimeric alpha+beta barrel"/>
    <property type="match status" value="1"/>
</dbReference>
<dbReference type="Gene3D" id="3.30.70.100">
    <property type="match status" value="1"/>
</dbReference>
<dbReference type="InterPro" id="IPR011008">
    <property type="entry name" value="Dimeric_a/b-barrel"/>
</dbReference>
<protein>
    <submittedName>
        <fullName evidence="2">Quinol monooxygenase YgiN</fullName>
    </submittedName>
</protein>
<dbReference type="PANTHER" id="PTHR33336:SF15">
    <property type="entry name" value="ABM DOMAIN-CONTAINING PROTEIN"/>
    <property type="match status" value="1"/>
</dbReference>
<evidence type="ECO:0000313" key="2">
    <source>
        <dbReference type="EMBL" id="MBB3860955.1"/>
    </source>
</evidence>
<accession>A0A7W6A0D8</accession>
<dbReference type="Proteomes" id="UP000562395">
    <property type="component" value="Unassembled WGS sequence"/>
</dbReference>
<dbReference type="AlphaFoldDB" id="A0A7W6A0D8"/>
<keyword evidence="2" id="KW-0560">Oxidoreductase</keyword>